<evidence type="ECO:0000313" key="6">
    <source>
        <dbReference type="EMBL" id="TWI97621.1"/>
    </source>
</evidence>
<evidence type="ECO:0000256" key="4">
    <source>
        <dbReference type="ARBA" id="ARBA00023163"/>
    </source>
</evidence>
<evidence type="ECO:0000259" key="5">
    <source>
        <dbReference type="Pfam" id="PF08281"/>
    </source>
</evidence>
<dbReference type="OrthoDB" id="1491902at2"/>
<keyword evidence="3" id="KW-0731">Sigma factor</keyword>
<dbReference type="Gene3D" id="1.10.10.10">
    <property type="entry name" value="Winged helix-like DNA-binding domain superfamily/Winged helix DNA-binding domain"/>
    <property type="match status" value="1"/>
</dbReference>
<evidence type="ECO:0000256" key="1">
    <source>
        <dbReference type="ARBA" id="ARBA00010641"/>
    </source>
</evidence>
<organism evidence="6 7">
    <name type="scientific">Mucilaginibacter frigoritolerans</name>
    <dbReference type="NCBI Taxonomy" id="652788"/>
    <lineage>
        <taxon>Bacteria</taxon>
        <taxon>Pseudomonadati</taxon>
        <taxon>Bacteroidota</taxon>
        <taxon>Sphingobacteriia</taxon>
        <taxon>Sphingobacteriales</taxon>
        <taxon>Sphingobacteriaceae</taxon>
        <taxon>Mucilaginibacter</taxon>
    </lineage>
</organism>
<gene>
    <name evidence="6" type="ORF">JN11_03443</name>
</gene>
<dbReference type="RefSeq" id="WP_144914456.1">
    <property type="nucleotide sequence ID" value="NZ_VLLI01000010.1"/>
</dbReference>
<dbReference type="AlphaFoldDB" id="A0A562TVI4"/>
<dbReference type="PANTHER" id="PTHR43133">
    <property type="entry name" value="RNA POLYMERASE ECF-TYPE SIGMA FACTO"/>
    <property type="match status" value="1"/>
</dbReference>
<keyword evidence="4" id="KW-0804">Transcription</keyword>
<dbReference type="SUPFAM" id="SSF88946">
    <property type="entry name" value="Sigma2 domain of RNA polymerase sigma factors"/>
    <property type="match status" value="1"/>
</dbReference>
<evidence type="ECO:0000313" key="7">
    <source>
        <dbReference type="Proteomes" id="UP000317010"/>
    </source>
</evidence>
<dbReference type="GO" id="GO:0016987">
    <property type="term" value="F:sigma factor activity"/>
    <property type="evidence" value="ECO:0007669"/>
    <property type="project" value="UniProtKB-KW"/>
</dbReference>
<dbReference type="Pfam" id="PF08281">
    <property type="entry name" value="Sigma70_r4_2"/>
    <property type="match status" value="1"/>
</dbReference>
<dbReference type="InterPro" id="IPR013249">
    <property type="entry name" value="RNA_pol_sigma70_r4_t2"/>
</dbReference>
<dbReference type="InterPro" id="IPR036388">
    <property type="entry name" value="WH-like_DNA-bd_sf"/>
</dbReference>
<dbReference type="InterPro" id="IPR039425">
    <property type="entry name" value="RNA_pol_sigma-70-like"/>
</dbReference>
<accession>A0A562TVI4</accession>
<dbReference type="InterPro" id="IPR014284">
    <property type="entry name" value="RNA_pol_sigma-70_dom"/>
</dbReference>
<dbReference type="EMBL" id="VLLI01000010">
    <property type="protein sequence ID" value="TWI97621.1"/>
    <property type="molecule type" value="Genomic_DNA"/>
</dbReference>
<dbReference type="PANTHER" id="PTHR43133:SF46">
    <property type="entry name" value="RNA POLYMERASE SIGMA-70 FACTOR ECF SUBFAMILY"/>
    <property type="match status" value="1"/>
</dbReference>
<dbReference type="InterPro" id="IPR013325">
    <property type="entry name" value="RNA_pol_sigma_r2"/>
</dbReference>
<feature type="domain" description="RNA polymerase sigma factor 70 region 4 type 2" evidence="5">
    <location>
        <begin position="123"/>
        <end position="171"/>
    </location>
</feature>
<comment type="similarity">
    <text evidence="1">Belongs to the sigma-70 factor family. ECF subfamily.</text>
</comment>
<dbReference type="InterPro" id="IPR013324">
    <property type="entry name" value="RNA_pol_sigma_r3/r4-like"/>
</dbReference>
<dbReference type="SUPFAM" id="SSF88659">
    <property type="entry name" value="Sigma3 and sigma4 domains of RNA polymerase sigma factors"/>
    <property type="match status" value="1"/>
</dbReference>
<reference evidence="6 7" key="1">
    <citation type="submission" date="2019-07" db="EMBL/GenBank/DDBJ databases">
        <title>Genomic Encyclopedia of Archaeal and Bacterial Type Strains, Phase II (KMG-II): from individual species to whole genera.</title>
        <authorList>
            <person name="Goeker M."/>
        </authorList>
    </citation>
    <scope>NUCLEOTIDE SEQUENCE [LARGE SCALE GENOMIC DNA]</scope>
    <source>
        <strain evidence="6 7">ATCC BAA-1854</strain>
    </source>
</reference>
<dbReference type="Proteomes" id="UP000317010">
    <property type="component" value="Unassembled WGS sequence"/>
</dbReference>
<dbReference type="NCBIfam" id="TIGR02937">
    <property type="entry name" value="sigma70-ECF"/>
    <property type="match status" value="1"/>
</dbReference>
<evidence type="ECO:0000256" key="3">
    <source>
        <dbReference type="ARBA" id="ARBA00023082"/>
    </source>
</evidence>
<dbReference type="GO" id="GO:0006352">
    <property type="term" value="P:DNA-templated transcription initiation"/>
    <property type="evidence" value="ECO:0007669"/>
    <property type="project" value="InterPro"/>
</dbReference>
<evidence type="ECO:0000256" key="2">
    <source>
        <dbReference type="ARBA" id="ARBA00023015"/>
    </source>
</evidence>
<dbReference type="GO" id="GO:0003677">
    <property type="term" value="F:DNA binding"/>
    <property type="evidence" value="ECO:0007669"/>
    <property type="project" value="InterPro"/>
</dbReference>
<keyword evidence="2" id="KW-0805">Transcription regulation</keyword>
<proteinExistence type="inferred from homology"/>
<comment type="caution">
    <text evidence="6">The sequence shown here is derived from an EMBL/GenBank/DDBJ whole genome shotgun (WGS) entry which is preliminary data.</text>
</comment>
<dbReference type="Gene3D" id="1.10.1740.10">
    <property type="match status" value="1"/>
</dbReference>
<name>A0A562TVI4_9SPHI</name>
<protein>
    <submittedName>
        <fullName evidence="6">RNA polymerase sigma-70 factor (ECF subfamily)</fullName>
    </submittedName>
</protein>
<keyword evidence="7" id="KW-1185">Reference proteome</keyword>
<sequence>MENKIKDLDNLIAGCTKQDRKCQKLLYKSFYGFAMGICLRYARNRHEAAEIMNKGFLNIFFSLQKYDVQKPVKALIRQIMIHTSIGYYRVELTELITDGIENVNLAYNQPLEDHSLGYCQLLANIQQLPDVQRLVYNLYAIDGYSDRETDELLGKSEGTCKFNLMNARETLTKMLNYEK</sequence>